<dbReference type="PANTHER" id="PTHR24276">
    <property type="entry name" value="POLYSERASE-RELATED"/>
    <property type="match status" value="1"/>
</dbReference>
<evidence type="ECO:0000256" key="1">
    <source>
        <dbReference type="ARBA" id="ARBA00007664"/>
    </source>
</evidence>
<dbReference type="InterPro" id="IPR043504">
    <property type="entry name" value="Peptidase_S1_PA_chymotrypsin"/>
</dbReference>
<dbReference type="eggNOG" id="COG5640">
    <property type="taxonomic scope" value="Bacteria"/>
</dbReference>
<dbReference type="AlphaFoldDB" id="A0A073B6Y5"/>
<dbReference type="OrthoDB" id="1496095at2"/>
<dbReference type="Gene3D" id="2.40.10.10">
    <property type="entry name" value="Trypsin-like serine proteases"/>
    <property type="match status" value="1"/>
</dbReference>
<comment type="similarity">
    <text evidence="1">Belongs to the peptidase S1 family.</text>
</comment>
<dbReference type="InterPro" id="IPR001254">
    <property type="entry name" value="Trypsin_dom"/>
</dbReference>
<dbReference type="EMBL" id="JNVU01000039">
    <property type="protein sequence ID" value="KEI43444.1"/>
    <property type="molecule type" value="Genomic_DNA"/>
</dbReference>
<keyword evidence="5" id="KW-1015">Disulfide bond</keyword>
<dbReference type="PROSITE" id="PS50240">
    <property type="entry name" value="TRYPSIN_DOM"/>
    <property type="match status" value="1"/>
</dbReference>
<dbReference type="Pfam" id="PF00089">
    <property type="entry name" value="Trypsin"/>
    <property type="match status" value="1"/>
</dbReference>
<feature type="domain" description="Peptidase S1" evidence="8">
    <location>
        <begin position="40"/>
        <end position="263"/>
    </location>
</feature>
<evidence type="ECO:0000256" key="5">
    <source>
        <dbReference type="ARBA" id="ARBA00023157"/>
    </source>
</evidence>
<dbReference type="PANTHER" id="PTHR24276:SF98">
    <property type="entry name" value="FI18310P1-RELATED"/>
    <property type="match status" value="1"/>
</dbReference>
<keyword evidence="3 6" id="KW-0378">Hydrolase</keyword>
<keyword evidence="4 6" id="KW-0720">Serine protease</keyword>
<dbReference type="SMART" id="SM00020">
    <property type="entry name" value="Tryp_SPc"/>
    <property type="match status" value="1"/>
</dbReference>
<evidence type="ECO:0000256" key="4">
    <source>
        <dbReference type="ARBA" id="ARBA00022825"/>
    </source>
</evidence>
<evidence type="ECO:0000256" key="2">
    <source>
        <dbReference type="ARBA" id="ARBA00022670"/>
    </source>
</evidence>
<dbReference type="InterPro" id="IPR009003">
    <property type="entry name" value="Peptidase_S1_PA"/>
</dbReference>
<dbReference type="Proteomes" id="UP000031419">
    <property type="component" value="Unassembled WGS sequence"/>
</dbReference>
<evidence type="ECO:0000313" key="9">
    <source>
        <dbReference type="EMBL" id="KEI43444.1"/>
    </source>
</evidence>
<evidence type="ECO:0000256" key="7">
    <source>
        <dbReference type="SAM" id="SignalP"/>
    </source>
</evidence>
<evidence type="ECO:0000256" key="3">
    <source>
        <dbReference type="ARBA" id="ARBA00022801"/>
    </source>
</evidence>
<dbReference type="STRING" id="28042.GU90_17020"/>
<keyword evidence="2 6" id="KW-0645">Protease</keyword>
<proteinExistence type="inferred from homology"/>
<dbReference type="CDD" id="cd00190">
    <property type="entry name" value="Tryp_SPc"/>
    <property type="match status" value="1"/>
</dbReference>
<evidence type="ECO:0000259" key="8">
    <source>
        <dbReference type="PROSITE" id="PS50240"/>
    </source>
</evidence>
<name>A0A073B6Y5_9PSEU</name>
<reference evidence="9 10" key="1">
    <citation type="submission" date="2014-06" db="EMBL/GenBank/DDBJ databases">
        <title>Saccharopolyspora rectivirgula DSM-43113 Genome sequencing.</title>
        <authorList>
            <person name="Barrera C."/>
            <person name="Millon L."/>
            <person name="Rognon B."/>
            <person name="Zaugg C."/>
            <person name="Monod M."/>
        </authorList>
    </citation>
    <scope>NUCLEOTIDE SEQUENCE [LARGE SCALE GENOMIC DNA]</scope>
    <source>
        <strain evidence="9 10">DSM 43113</strain>
    </source>
</reference>
<feature type="chain" id="PRO_5001688219" evidence="7">
    <location>
        <begin position="30"/>
        <end position="270"/>
    </location>
</feature>
<sequence>MADVSTLARLTGVAALALASLTGASAAYAASGEAGATPLVVGGQDADIADHPFAVALVTPDGQQFCGGSLVAPNKVLTAAHCTDGSQPEEINVVSGRTELSSQEGAVTAVTDIWVHPQYQTPTAGYDVSVLTLESSVEQSPIELAGPDDPGYQPGGEATVLGWGLTSEGGSPSDHLQRATVPVVSDSDCSDAYQEYSPDSMVCAGYPEGGVDACQGDSGGPLVVDGKLVGVTSWGNGCARPGYPGVYARVGAYYDDLVEQINATGGGLSS</sequence>
<dbReference type="GO" id="GO:0004252">
    <property type="term" value="F:serine-type endopeptidase activity"/>
    <property type="evidence" value="ECO:0007669"/>
    <property type="project" value="InterPro"/>
</dbReference>
<comment type="caution">
    <text evidence="9">The sequence shown here is derived from an EMBL/GenBank/DDBJ whole genome shotgun (WGS) entry which is preliminary data.</text>
</comment>
<dbReference type="PROSITE" id="PS00134">
    <property type="entry name" value="TRYPSIN_HIS"/>
    <property type="match status" value="1"/>
</dbReference>
<dbReference type="InterPro" id="IPR033116">
    <property type="entry name" value="TRYPSIN_SER"/>
</dbReference>
<dbReference type="RefSeq" id="WP_029721864.1">
    <property type="nucleotide sequence ID" value="NZ_JAJUIW010000024.1"/>
</dbReference>
<dbReference type="InterPro" id="IPR050430">
    <property type="entry name" value="Peptidase_S1"/>
</dbReference>
<gene>
    <name evidence="9" type="ORF">GU90_17020</name>
</gene>
<dbReference type="GO" id="GO:0006508">
    <property type="term" value="P:proteolysis"/>
    <property type="evidence" value="ECO:0007669"/>
    <property type="project" value="UniProtKB-KW"/>
</dbReference>
<dbReference type="PROSITE" id="PS00135">
    <property type="entry name" value="TRYPSIN_SER"/>
    <property type="match status" value="1"/>
</dbReference>
<organism evidence="9 10">
    <name type="scientific">Saccharopolyspora rectivirgula</name>
    <dbReference type="NCBI Taxonomy" id="28042"/>
    <lineage>
        <taxon>Bacteria</taxon>
        <taxon>Bacillati</taxon>
        <taxon>Actinomycetota</taxon>
        <taxon>Actinomycetes</taxon>
        <taxon>Pseudonocardiales</taxon>
        <taxon>Pseudonocardiaceae</taxon>
        <taxon>Saccharopolyspora</taxon>
    </lineage>
</organism>
<dbReference type="SUPFAM" id="SSF50494">
    <property type="entry name" value="Trypsin-like serine proteases"/>
    <property type="match status" value="1"/>
</dbReference>
<evidence type="ECO:0000313" key="10">
    <source>
        <dbReference type="Proteomes" id="UP000031419"/>
    </source>
</evidence>
<accession>A0A073B6Y5</accession>
<dbReference type="FunFam" id="2.40.10.10:FF:000077">
    <property type="entry name" value="Predicted protein"/>
    <property type="match status" value="1"/>
</dbReference>
<dbReference type="PRINTS" id="PR00722">
    <property type="entry name" value="CHYMOTRYPSIN"/>
</dbReference>
<keyword evidence="10" id="KW-1185">Reference proteome</keyword>
<dbReference type="InterPro" id="IPR018114">
    <property type="entry name" value="TRYPSIN_HIS"/>
</dbReference>
<evidence type="ECO:0000256" key="6">
    <source>
        <dbReference type="RuleBase" id="RU363034"/>
    </source>
</evidence>
<keyword evidence="7" id="KW-0732">Signal</keyword>
<dbReference type="InterPro" id="IPR001314">
    <property type="entry name" value="Peptidase_S1A"/>
</dbReference>
<protein>
    <submittedName>
        <fullName evidence="9">Serine protease</fullName>
    </submittedName>
</protein>
<feature type="signal peptide" evidence="7">
    <location>
        <begin position="1"/>
        <end position="29"/>
    </location>
</feature>